<proteinExistence type="predicted"/>
<keyword evidence="4 6" id="KW-1133">Transmembrane helix</keyword>
<organism evidence="7 8">
    <name type="scientific">Cryobacterium lactosi</name>
    <dbReference type="NCBI Taxonomy" id="1259202"/>
    <lineage>
        <taxon>Bacteria</taxon>
        <taxon>Bacillati</taxon>
        <taxon>Actinomycetota</taxon>
        <taxon>Actinomycetes</taxon>
        <taxon>Micrococcales</taxon>
        <taxon>Microbacteriaceae</taxon>
        <taxon>Cryobacterium</taxon>
    </lineage>
</organism>
<evidence type="ECO:0008006" key="9">
    <source>
        <dbReference type="Google" id="ProtNLM"/>
    </source>
</evidence>
<evidence type="ECO:0000256" key="2">
    <source>
        <dbReference type="ARBA" id="ARBA00022475"/>
    </source>
</evidence>
<dbReference type="RefSeq" id="WP_134640289.1">
    <property type="nucleotide sequence ID" value="NZ_SOHM01000013.1"/>
</dbReference>
<dbReference type="Proteomes" id="UP000298468">
    <property type="component" value="Unassembled WGS sequence"/>
</dbReference>
<reference evidence="7 8" key="1">
    <citation type="submission" date="2019-03" db="EMBL/GenBank/DDBJ databases">
        <title>Genomics of glacier-inhabiting Cryobacterium strains.</title>
        <authorList>
            <person name="Liu Q."/>
            <person name="Xin Y.-H."/>
        </authorList>
    </citation>
    <scope>NUCLEOTIDE SEQUENCE [LARGE SCALE GENOMIC DNA]</scope>
    <source>
        <strain evidence="7 8">Sr59</strain>
    </source>
</reference>
<feature type="transmembrane region" description="Helical" evidence="6">
    <location>
        <begin position="87"/>
        <end position="109"/>
    </location>
</feature>
<name>A0A4R9BVT2_9MICO</name>
<evidence type="ECO:0000256" key="5">
    <source>
        <dbReference type="ARBA" id="ARBA00023136"/>
    </source>
</evidence>
<feature type="transmembrane region" description="Helical" evidence="6">
    <location>
        <begin position="118"/>
        <end position="138"/>
    </location>
</feature>
<evidence type="ECO:0000313" key="7">
    <source>
        <dbReference type="EMBL" id="TFD91852.1"/>
    </source>
</evidence>
<feature type="transmembrane region" description="Helical" evidence="6">
    <location>
        <begin position="15"/>
        <end position="39"/>
    </location>
</feature>
<evidence type="ECO:0000256" key="3">
    <source>
        <dbReference type="ARBA" id="ARBA00022692"/>
    </source>
</evidence>
<evidence type="ECO:0000256" key="4">
    <source>
        <dbReference type="ARBA" id="ARBA00022989"/>
    </source>
</evidence>
<dbReference type="EMBL" id="SOHM01000013">
    <property type="protein sequence ID" value="TFD91852.1"/>
    <property type="molecule type" value="Genomic_DNA"/>
</dbReference>
<feature type="transmembrane region" description="Helical" evidence="6">
    <location>
        <begin position="326"/>
        <end position="346"/>
    </location>
</feature>
<keyword evidence="8" id="KW-1185">Reference proteome</keyword>
<dbReference type="GO" id="GO:0005886">
    <property type="term" value="C:plasma membrane"/>
    <property type="evidence" value="ECO:0007669"/>
    <property type="project" value="UniProtKB-SubCell"/>
</dbReference>
<protein>
    <recommendedName>
        <fullName evidence="9">Polysaccharide biosynthesis protein</fullName>
    </recommendedName>
</protein>
<feature type="transmembrane region" description="Helical" evidence="6">
    <location>
        <begin position="60"/>
        <end position="81"/>
    </location>
</feature>
<dbReference type="AlphaFoldDB" id="A0A4R9BVT2"/>
<dbReference type="PANTHER" id="PTHR30250:SF11">
    <property type="entry name" value="O-ANTIGEN TRANSPORTER-RELATED"/>
    <property type="match status" value="1"/>
</dbReference>
<evidence type="ECO:0000256" key="6">
    <source>
        <dbReference type="SAM" id="Phobius"/>
    </source>
</evidence>
<feature type="transmembrane region" description="Helical" evidence="6">
    <location>
        <begin position="144"/>
        <end position="165"/>
    </location>
</feature>
<evidence type="ECO:0000313" key="8">
    <source>
        <dbReference type="Proteomes" id="UP000298468"/>
    </source>
</evidence>
<gene>
    <name evidence="7" type="ORF">E3T61_07705</name>
</gene>
<feature type="transmembrane region" description="Helical" evidence="6">
    <location>
        <begin position="352"/>
        <end position="376"/>
    </location>
</feature>
<dbReference type="InterPro" id="IPR050833">
    <property type="entry name" value="Poly_Biosynth_Transport"/>
</dbReference>
<sequence>MLLPLLARYGGAEGWVSLAIGQSVGGFAAILIVFGWTLIGPKRVAGKSPLEATGQYWISLVQRSAVAVVAIPLAVVVSAALSPAGHIQLSVGMALAASLAGFSPAWFWVGSGTPRSMVVFEAIPRLVSTLTAFLALLVTQDLRWYPILLIVSTLLGYVWFSLRVLSRDTLRSYPLRFIFGQFKSNILPALTVLTSGAYTSITVSLVTAVTPLRASTEFVSGDKLYRLGTQAIAISGNAFQGWVSEHEDADVSKKRMRSAVYLNVALGLAGGLGLALIGPWFSALLFSPELAVGGPVMACFGLAYFWLSVNSALGRLVLTPLDLNKAVFASTVAGALVGVPGILFGASQHGALGAAVAVASAEFVVTAIQLGALAIYRSQRARVESAPSHEPVA</sequence>
<feature type="transmembrane region" description="Helical" evidence="6">
    <location>
        <begin position="292"/>
        <end position="314"/>
    </location>
</feature>
<comment type="caution">
    <text evidence="7">The sequence shown here is derived from an EMBL/GenBank/DDBJ whole genome shotgun (WGS) entry which is preliminary data.</text>
</comment>
<comment type="subcellular location">
    <subcellularLocation>
        <location evidence="1">Cell membrane</location>
        <topology evidence="1">Multi-pass membrane protein</topology>
    </subcellularLocation>
</comment>
<dbReference type="OrthoDB" id="4826415at2"/>
<dbReference type="PANTHER" id="PTHR30250">
    <property type="entry name" value="PST FAMILY PREDICTED COLANIC ACID TRANSPORTER"/>
    <property type="match status" value="1"/>
</dbReference>
<keyword evidence="5 6" id="KW-0472">Membrane</keyword>
<feature type="transmembrane region" description="Helical" evidence="6">
    <location>
        <begin position="264"/>
        <end position="286"/>
    </location>
</feature>
<accession>A0A4R9BVT2</accession>
<keyword evidence="2" id="KW-1003">Cell membrane</keyword>
<keyword evidence="3 6" id="KW-0812">Transmembrane</keyword>
<evidence type="ECO:0000256" key="1">
    <source>
        <dbReference type="ARBA" id="ARBA00004651"/>
    </source>
</evidence>